<reference evidence="2 3" key="1">
    <citation type="submission" date="2023-02" db="EMBL/GenBank/DDBJ databases">
        <title>LHISI_Scaffold_Assembly.</title>
        <authorList>
            <person name="Stuart O.P."/>
            <person name="Cleave R."/>
            <person name="Magrath M.J.L."/>
            <person name="Mikheyev A.S."/>
        </authorList>
    </citation>
    <scope>NUCLEOTIDE SEQUENCE [LARGE SCALE GENOMIC DNA]</scope>
    <source>
        <strain evidence="2">Daus_M_001</strain>
        <tissue evidence="2">Leg muscle</tissue>
    </source>
</reference>
<keyword evidence="3" id="KW-1185">Reference proteome</keyword>
<dbReference type="PANTHER" id="PTHR10773:SF19">
    <property type="match status" value="1"/>
</dbReference>
<dbReference type="PANTHER" id="PTHR10773">
    <property type="entry name" value="DNA-DIRECTED RNA POLYMERASES I, II, AND III SUBUNIT RPABC2"/>
    <property type="match status" value="1"/>
</dbReference>
<evidence type="ECO:0000313" key="2">
    <source>
        <dbReference type="EMBL" id="KAJ8877399.1"/>
    </source>
</evidence>
<evidence type="ECO:0000313" key="3">
    <source>
        <dbReference type="Proteomes" id="UP001159363"/>
    </source>
</evidence>
<dbReference type="EMBL" id="JARBHB010000008">
    <property type="protein sequence ID" value="KAJ8877399.1"/>
    <property type="molecule type" value="Genomic_DNA"/>
</dbReference>
<proteinExistence type="predicted"/>
<name>A0ABQ9GZC5_9NEOP</name>
<evidence type="ECO:0000256" key="1">
    <source>
        <dbReference type="SAM" id="MobiDB-lite"/>
    </source>
</evidence>
<protein>
    <submittedName>
        <fullName evidence="2">Uncharacterized protein</fullName>
    </submittedName>
</protein>
<feature type="compositionally biased region" description="Polar residues" evidence="1">
    <location>
        <begin position="157"/>
        <end position="178"/>
    </location>
</feature>
<gene>
    <name evidence="2" type="ORF">PR048_021853</name>
</gene>
<comment type="caution">
    <text evidence="2">The sequence shown here is derived from an EMBL/GenBank/DDBJ whole genome shotgun (WGS) entry which is preliminary data.</text>
</comment>
<sequence length="178" mass="20557">MPIPGGDMKVCKNTFVGTLQIDSARIHRALLKVQSPTTRDSRGKHVPHNRIPSTTVGLIRTHIKSFPTIPSHYPRSQTNIKYLGTNLNLSLMYRLFVGHVKEKSLLEKMPRQSMYEKVFRRDFHLRFKPPRKDTCQTCDMQNIQMEAAESEHRSRSTPHIKNETINLPPQSSTCKTEY</sequence>
<dbReference type="Proteomes" id="UP001159363">
    <property type="component" value="Chromosome 7"/>
</dbReference>
<accession>A0ABQ9GZC5</accession>
<organism evidence="2 3">
    <name type="scientific">Dryococelus australis</name>
    <dbReference type="NCBI Taxonomy" id="614101"/>
    <lineage>
        <taxon>Eukaryota</taxon>
        <taxon>Metazoa</taxon>
        <taxon>Ecdysozoa</taxon>
        <taxon>Arthropoda</taxon>
        <taxon>Hexapoda</taxon>
        <taxon>Insecta</taxon>
        <taxon>Pterygota</taxon>
        <taxon>Neoptera</taxon>
        <taxon>Polyneoptera</taxon>
        <taxon>Phasmatodea</taxon>
        <taxon>Verophasmatodea</taxon>
        <taxon>Anareolatae</taxon>
        <taxon>Phasmatidae</taxon>
        <taxon>Eurycanthinae</taxon>
        <taxon>Dryococelus</taxon>
    </lineage>
</organism>
<feature type="region of interest" description="Disordered" evidence="1">
    <location>
        <begin position="147"/>
        <end position="178"/>
    </location>
</feature>